<comment type="caution">
    <text evidence="11">The sequence shown here is derived from an EMBL/GenBank/DDBJ whole genome shotgun (WGS) entry which is preliminary data.</text>
</comment>
<dbReference type="SUPFAM" id="SSF53328">
    <property type="entry name" value="Formyltransferase"/>
    <property type="match status" value="1"/>
</dbReference>
<dbReference type="InterPro" id="IPR044135">
    <property type="entry name" value="Met-tRNA-FMT_C"/>
</dbReference>
<dbReference type="CDD" id="cd08704">
    <property type="entry name" value="Met_tRNA_FMT_C"/>
    <property type="match status" value="1"/>
</dbReference>
<dbReference type="EC" id="2.1.2.9" evidence="3 8"/>
<accession>A0A6A8M9T2</accession>
<keyword evidence="6 8" id="KW-0648">Protein biosynthesis</keyword>
<dbReference type="EMBL" id="VUMX01000003">
    <property type="protein sequence ID" value="MST86465.1"/>
    <property type="molecule type" value="Genomic_DNA"/>
</dbReference>
<comment type="similarity">
    <text evidence="2 8">Belongs to the Fmt family.</text>
</comment>
<evidence type="ECO:0000256" key="8">
    <source>
        <dbReference type="HAMAP-Rule" id="MF_00182"/>
    </source>
</evidence>
<dbReference type="PROSITE" id="PS00373">
    <property type="entry name" value="GART"/>
    <property type="match status" value="1"/>
</dbReference>
<dbReference type="Pfam" id="PF00551">
    <property type="entry name" value="Formyl_trans_N"/>
    <property type="match status" value="1"/>
</dbReference>
<dbReference type="PANTHER" id="PTHR11138">
    <property type="entry name" value="METHIONYL-TRNA FORMYLTRANSFERASE"/>
    <property type="match status" value="1"/>
</dbReference>
<reference evidence="11 12" key="1">
    <citation type="submission" date="2019-08" db="EMBL/GenBank/DDBJ databases">
        <title>In-depth cultivation of the pig gut microbiome towards novel bacterial diversity and tailored functional studies.</title>
        <authorList>
            <person name="Wylensek D."/>
            <person name="Hitch T.C.A."/>
            <person name="Clavel T."/>
        </authorList>
    </citation>
    <scope>NUCLEOTIDE SEQUENCE [LARGE SCALE GENOMIC DNA]</scope>
    <source>
        <strain evidence="11 12">Bifido-178-WT-2B</strain>
    </source>
</reference>
<dbReference type="SUPFAM" id="SSF50486">
    <property type="entry name" value="FMT C-terminal domain-like"/>
    <property type="match status" value="1"/>
</dbReference>
<dbReference type="NCBIfam" id="TIGR00460">
    <property type="entry name" value="fmt"/>
    <property type="match status" value="1"/>
</dbReference>
<dbReference type="Gene3D" id="3.40.50.170">
    <property type="entry name" value="Formyl transferase, N-terminal domain"/>
    <property type="match status" value="1"/>
</dbReference>
<dbReference type="GO" id="GO:0004479">
    <property type="term" value="F:methionyl-tRNA formyltransferase activity"/>
    <property type="evidence" value="ECO:0007669"/>
    <property type="project" value="UniProtKB-UniRule"/>
</dbReference>
<dbReference type="InterPro" id="IPR001555">
    <property type="entry name" value="GART_AS"/>
</dbReference>
<comment type="function">
    <text evidence="1 8">Attaches a formyl group to the free amino group of methionyl-tRNA(fMet). The formyl group appears to play a dual role in the initiator identity of N-formylmethionyl-tRNA by promoting its recognition by IF2 and preventing the misappropriation of this tRNA by the elongation apparatus.</text>
</comment>
<keyword evidence="5 8" id="KW-0808">Transferase</keyword>
<evidence type="ECO:0000256" key="5">
    <source>
        <dbReference type="ARBA" id="ARBA00022679"/>
    </source>
</evidence>
<dbReference type="Pfam" id="PF02911">
    <property type="entry name" value="Formyl_trans_C"/>
    <property type="match status" value="1"/>
</dbReference>
<evidence type="ECO:0000256" key="7">
    <source>
        <dbReference type="ARBA" id="ARBA00048558"/>
    </source>
</evidence>
<evidence type="ECO:0000256" key="4">
    <source>
        <dbReference type="ARBA" id="ARBA00016014"/>
    </source>
</evidence>
<gene>
    <name evidence="8" type="primary">fmt</name>
    <name evidence="11" type="ORF">FYJ62_02070</name>
</gene>
<dbReference type="RefSeq" id="WP_206988383.1">
    <property type="nucleotide sequence ID" value="NZ_VUMX01000003.1"/>
</dbReference>
<evidence type="ECO:0000256" key="1">
    <source>
        <dbReference type="ARBA" id="ARBA00002606"/>
    </source>
</evidence>
<dbReference type="HAMAP" id="MF_00182">
    <property type="entry name" value="Formyl_trans"/>
    <property type="match status" value="1"/>
</dbReference>
<dbReference type="InterPro" id="IPR037022">
    <property type="entry name" value="Formyl_trans_C_sf"/>
</dbReference>
<dbReference type="InterPro" id="IPR041711">
    <property type="entry name" value="Met-tRNA-FMT_N"/>
</dbReference>
<name>A0A6A8M9T2_9LACO</name>
<evidence type="ECO:0000256" key="3">
    <source>
        <dbReference type="ARBA" id="ARBA00012261"/>
    </source>
</evidence>
<proteinExistence type="inferred from homology"/>
<sequence length="318" mass="34618">MNSVIFLGTPQFGATVLEGLVKAGYDVKAVVTQPDKKVGRKQKIVYSPVKDLALKHGLPLYQPPRLSRSEELDEVLMNICPDFIVTAAFGQFLPSRFLKTAKIAAVNVHGSLLPKYRGGAPIQYALRNGDKETGVTIMEMVKEMDAGDMYAQATLPISEEDTAGTVFEKLAPLGSQLLLETLPKIADGSCQKQPQDPDQVVFSPTISKAEERILTSMTAEEAKNLVRALNPDPGAYLLVKGQRLKVWRAEVASDNSSLPAGCLLTNSGRFAISFADNTVLNLLEVQPTGKKAMKIKDFLNGQGKKFVPGERIVDEDKD</sequence>
<feature type="domain" description="Formyl transferase N-terminal" evidence="9">
    <location>
        <begin position="4"/>
        <end position="181"/>
    </location>
</feature>
<dbReference type="InterPro" id="IPR011034">
    <property type="entry name" value="Formyl_transferase-like_C_sf"/>
</dbReference>
<evidence type="ECO:0000259" key="9">
    <source>
        <dbReference type="Pfam" id="PF00551"/>
    </source>
</evidence>
<organism evidence="11 12">
    <name type="scientific">Lactobacillus porci</name>
    <dbReference type="NCBI Taxonomy" id="2012477"/>
    <lineage>
        <taxon>Bacteria</taxon>
        <taxon>Bacillati</taxon>
        <taxon>Bacillota</taxon>
        <taxon>Bacilli</taxon>
        <taxon>Lactobacillales</taxon>
        <taxon>Lactobacillaceae</taxon>
        <taxon>Lactobacillus</taxon>
    </lineage>
</organism>
<feature type="domain" description="Formyl transferase C-terminal" evidence="10">
    <location>
        <begin position="206"/>
        <end position="302"/>
    </location>
</feature>
<dbReference type="Proteomes" id="UP000438120">
    <property type="component" value="Unassembled WGS sequence"/>
</dbReference>
<feature type="binding site" evidence="8">
    <location>
        <begin position="111"/>
        <end position="114"/>
    </location>
    <ligand>
        <name>(6S)-5,6,7,8-tetrahydrofolate</name>
        <dbReference type="ChEBI" id="CHEBI:57453"/>
    </ligand>
</feature>
<dbReference type="PANTHER" id="PTHR11138:SF5">
    <property type="entry name" value="METHIONYL-TRNA FORMYLTRANSFERASE, MITOCHONDRIAL"/>
    <property type="match status" value="1"/>
</dbReference>
<evidence type="ECO:0000259" key="10">
    <source>
        <dbReference type="Pfam" id="PF02911"/>
    </source>
</evidence>
<keyword evidence="12" id="KW-1185">Reference proteome</keyword>
<dbReference type="CDD" id="cd08646">
    <property type="entry name" value="FMT_core_Met-tRNA-FMT_N"/>
    <property type="match status" value="1"/>
</dbReference>
<dbReference type="InterPro" id="IPR036477">
    <property type="entry name" value="Formyl_transf_N_sf"/>
</dbReference>
<protein>
    <recommendedName>
        <fullName evidence="4 8">Methionyl-tRNA formyltransferase</fullName>
        <ecNumber evidence="3 8">2.1.2.9</ecNumber>
    </recommendedName>
</protein>
<dbReference type="GO" id="GO:0005829">
    <property type="term" value="C:cytosol"/>
    <property type="evidence" value="ECO:0007669"/>
    <property type="project" value="TreeGrafter"/>
</dbReference>
<evidence type="ECO:0000313" key="12">
    <source>
        <dbReference type="Proteomes" id="UP000438120"/>
    </source>
</evidence>
<dbReference type="InterPro" id="IPR005793">
    <property type="entry name" value="Formyl_trans_C"/>
</dbReference>
<dbReference type="AlphaFoldDB" id="A0A6A8M9T2"/>
<dbReference type="InterPro" id="IPR005794">
    <property type="entry name" value="Fmt"/>
</dbReference>
<evidence type="ECO:0000256" key="6">
    <source>
        <dbReference type="ARBA" id="ARBA00022917"/>
    </source>
</evidence>
<dbReference type="InterPro" id="IPR002376">
    <property type="entry name" value="Formyl_transf_N"/>
</dbReference>
<dbReference type="Gene3D" id="3.10.25.10">
    <property type="entry name" value="Formyl transferase, C-terminal domain"/>
    <property type="match status" value="1"/>
</dbReference>
<comment type="catalytic activity">
    <reaction evidence="7 8">
        <text>L-methionyl-tRNA(fMet) + (6R)-10-formyltetrahydrofolate = N-formyl-L-methionyl-tRNA(fMet) + (6S)-5,6,7,8-tetrahydrofolate + H(+)</text>
        <dbReference type="Rhea" id="RHEA:24380"/>
        <dbReference type="Rhea" id="RHEA-COMP:9952"/>
        <dbReference type="Rhea" id="RHEA-COMP:9953"/>
        <dbReference type="ChEBI" id="CHEBI:15378"/>
        <dbReference type="ChEBI" id="CHEBI:57453"/>
        <dbReference type="ChEBI" id="CHEBI:78530"/>
        <dbReference type="ChEBI" id="CHEBI:78844"/>
        <dbReference type="ChEBI" id="CHEBI:195366"/>
        <dbReference type="EC" id="2.1.2.9"/>
    </reaction>
</comment>
<evidence type="ECO:0000313" key="11">
    <source>
        <dbReference type="EMBL" id="MST86465.1"/>
    </source>
</evidence>
<evidence type="ECO:0000256" key="2">
    <source>
        <dbReference type="ARBA" id="ARBA00010699"/>
    </source>
</evidence>